<organism evidence="1 2">
    <name type="scientific">Bacillus cytotoxicus</name>
    <dbReference type="NCBI Taxonomy" id="580165"/>
    <lineage>
        <taxon>Bacteria</taxon>
        <taxon>Bacillati</taxon>
        <taxon>Bacillota</taxon>
        <taxon>Bacilli</taxon>
        <taxon>Bacillales</taxon>
        <taxon>Bacillaceae</taxon>
        <taxon>Bacillus</taxon>
        <taxon>Bacillus cereus group</taxon>
    </lineage>
</organism>
<protein>
    <submittedName>
        <fullName evidence="1">Anti-repressor SinI family protein</fullName>
    </submittedName>
</protein>
<sequence>MQTDSKEILDSDWIDLLLEALDMNITSAEVSEFLKQGSQLSQS</sequence>
<proteinExistence type="predicted"/>
<evidence type="ECO:0000313" key="2">
    <source>
        <dbReference type="Proteomes" id="UP001202289"/>
    </source>
</evidence>
<dbReference type="EMBL" id="JAMBOP010000002">
    <property type="protein sequence ID" value="MCM3734810.1"/>
    <property type="molecule type" value="Genomic_DNA"/>
</dbReference>
<keyword evidence="2" id="KW-1185">Reference proteome</keyword>
<reference evidence="1" key="1">
    <citation type="submission" date="2022-05" db="EMBL/GenBank/DDBJ databases">
        <title>Comparative Genomics of Spacecraft Associated Microbes.</title>
        <authorList>
            <person name="Tran M.T."/>
            <person name="Wright A."/>
            <person name="Seuylemezian A."/>
            <person name="Eisen J."/>
            <person name="Coil D."/>
        </authorList>
    </citation>
    <scope>NUCLEOTIDE SEQUENCE</scope>
    <source>
        <strain evidence="1">FAIRING 10M-2.2</strain>
    </source>
</reference>
<dbReference type="Proteomes" id="UP001202289">
    <property type="component" value="Unassembled WGS sequence"/>
</dbReference>
<name>A0ACC6A1S4_9BACI</name>
<evidence type="ECO:0000313" key="1">
    <source>
        <dbReference type="EMBL" id="MCM3734810.1"/>
    </source>
</evidence>
<gene>
    <name evidence="1" type="ORF">M3215_02985</name>
</gene>
<accession>A0ACC6A1S4</accession>
<comment type="caution">
    <text evidence="1">The sequence shown here is derived from an EMBL/GenBank/DDBJ whole genome shotgun (WGS) entry which is preliminary data.</text>
</comment>